<sequence>MEKQYKSTIVFPICVDFERYALKGFLAFDSINENFFGEIPETFDYTNNVNEFHKKAEQCAIYHIGSSLANHFAVVFAGIEAVKDN</sequence>
<organism evidence="1 2">
    <name type="scientific">Sedimentisphaera cyanobacteriorum</name>
    <dbReference type="NCBI Taxonomy" id="1940790"/>
    <lineage>
        <taxon>Bacteria</taxon>
        <taxon>Pseudomonadati</taxon>
        <taxon>Planctomycetota</taxon>
        <taxon>Phycisphaerae</taxon>
        <taxon>Sedimentisphaerales</taxon>
        <taxon>Sedimentisphaeraceae</taxon>
        <taxon>Sedimentisphaera</taxon>
    </lineage>
</organism>
<protein>
    <submittedName>
        <fullName evidence="1">Uncharacterized protein</fullName>
    </submittedName>
</protein>
<dbReference type="AlphaFoldDB" id="A0A1Q2HQR5"/>
<evidence type="ECO:0000313" key="2">
    <source>
        <dbReference type="Proteomes" id="UP000188273"/>
    </source>
</evidence>
<gene>
    <name evidence="1" type="ORF">L21SP3_01564</name>
</gene>
<reference evidence="2" key="1">
    <citation type="submission" date="2017-02" db="EMBL/GenBank/DDBJ databases">
        <title>Comparative genomics and description of representatives of a novel lineage of planctomycetes thriving in anoxic sediments.</title>
        <authorList>
            <person name="Spring S."/>
            <person name="Bunk B."/>
            <person name="Sproer C."/>
            <person name="Klenk H.-P."/>
        </authorList>
    </citation>
    <scope>NUCLEOTIDE SEQUENCE [LARGE SCALE GENOMIC DNA]</scope>
    <source>
        <strain evidence="2">L21-RPul-D3</strain>
    </source>
</reference>
<proteinExistence type="predicted"/>
<accession>A0A1Q2HQR5</accession>
<keyword evidence="2" id="KW-1185">Reference proteome</keyword>
<evidence type="ECO:0000313" key="1">
    <source>
        <dbReference type="EMBL" id="AQQ09752.1"/>
    </source>
</evidence>
<dbReference type="RefSeq" id="WP_077540327.1">
    <property type="nucleotide sequence ID" value="NZ_CP019633.1"/>
</dbReference>
<dbReference type="STRING" id="1940790.L21SP3_01564"/>
<dbReference type="KEGG" id="pbu:L21SP3_01564"/>
<dbReference type="EMBL" id="CP019633">
    <property type="protein sequence ID" value="AQQ09752.1"/>
    <property type="molecule type" value="Genomic_DNA"/>
</dbReference>
<name>A0A1Q2HQR5_9BACT</name>
<dbReference type="Proteomes" id="UP000188273">
    <property type="component" value="Chromosome"/>
</dbReference>